<evidence type="ECO:0000313" key="9">
    <source>
        <dbReference type="Proteomes" id="UP000236754"/>
    </source>
</evidence>
<evidence type="ECO:0000256" key="5">
    <source>
        <dbReference type="ARBA" id="ARBA00023136"/>
    </source>
</evidence>
<name>A0A1H6EAJ2_9ACTN</name>
<dbReference type="PANTHER" id="PTHR45724">
    <property type="entry name" value="AQUAPORIN NIP2-1"/>
    <property type="match status" value="1"/>
</dbReference>
<feature type="transmembrane region" description="Helical" evidence="7">
    <location>
        <begin position="49"/>
        <end position="69"/>
    </location>
</feature>
<dbReference type="SUPFAM" id="SSF81338">
    <property type="entry name" value="Aquaporin-like"/>
    <property type="match status" value="1"/>
</dbReference>
<dbReference type="InterPro" id="IPR023271">
    <property type="entry name" value="Aquaporin-like"/>
</dbReference>
<dbReference type="PANTHER" id="PTHR45724:SF13">
    <property type="entry name" value="AQUAPORIN NIP1-1-RELATED"/>
    <property type="match status" value="1"/>
</dbReference>
<feature type="transmembrane region" description="Helical" evidence="7">
    <location>
        <begin position="214"/>
        <end position="236"/>
    </location>
</feature>
<feature type="transmembrane region" description="Helical" evidence="7">
    <location>
        <begin position="98"/>
        <end position="120"/>
    </location>
</feature>
<evidence type="ECO:0000256" key="3">
    <source>
        <dbReference type="ARBA" id="ARBA00022692"/>
    </source>
</evidence>
<reference evidence="8 9" key="1">
    <citation type="submission" date="2016-10" db="EMBL/GenBank/DDBJ databases">
        <authorList>
            <person name="de Groot N.N."/>
        </authorList>
    </citation>
    <scope>NUCLEOTIDE SEQUENCE [LARGE SCALE GENOMIC DNA]</scope>
    <source>
        <strain evidence="8 9">CGMCC 4.2023</strain>
    </source>
</reference>
<dbReference type="InterPro" id="IPR034294">
    <property type="entry name" value="Aquaporin_transptr"/>
</dbReference>
<keyword evidence="3 6" id="KW-0812">Transmembrane</keyword>
<sequence>MKKAPRHPPIPLRRAGDEFVLTAALLFVVVTAARWVFSPSSDLYVSDLYVAVPIVGVVSAVTLVLLILSPFGRRSGGHMNPGITVAVWLMDVFPGRSVLPYVTAQLAGSVTGTVLARLVWGGAVSSPAVDYGAIRPAPTWHPAAVFIAETGCLIGLTLVIGFFLAHPRRARLLPYTIGVAIALIIAFLGPRSGGSANPARQFGPNTIAGETVDLWIYLVAPILGACLGASVHHLLIRRFNTHKPLTYKLGGSGDGSAAGQPPHGH</sequence>
<feature type="transmembrane region" description="Helical" evidence="7">
    <location>
        <begin position="20"/>
        <end position="37"/>
    </location>
</feature>
<dbReference type="Gene3D" id="1.20.1080.10">
    <property type="entry name" value="Glycerol uptake facilitator protein"/>
    <property type="match status" value="1"/>
</dbReference>
<dbReference type="GO" id="GO:0015267">
    <property type="term" value="F:channel activity"/>
    <property type="evidence" value="ECO:0007669"/>
    <property type="project" value="InterPro"/>
</dbReference>
<dbReference type="Proteomes" id="UP000236754">
    <property type="component" value="Unassembled WGS sequence"/>
</dbReference>
<gene>
    <name evidence="8" type="ORF">SAMN05216223_12952</name>
</gene>
<keyword evidence="5 7" id="KW-0472">Membrane</keyword>
<dbReference type="InterPro" id="IPR000425">
    <property type="entry name" value="MIP"/>
</dbReference>
<keyword evidence="9" id="KW-1185">Reference proteome</keyword>
<dbReference type="OrthoDB" id="9807293at2"/>
<comment type="subcellular location">
    <subcellularLocation>
        <location evidence="1">Membrane</location>
        <topology evidence="1">Multi-pass membrane protein</topology>
    </subcellularLocation>
</comment>
<dbReference type="RefSeq" id="WP_103890712.1">
    <property type="nucleotide sequence ID" value="NZ_FNVU01000029.1"/>
</dbReference>
<evidence type="ECO:0000256" key="4">
    <source>
        <dbReference type="ARBA" id="ARBA00022989"/>
    </source>
</evidence>
<keyword evidence="4 7" id="KW-1133">Transmembrane helix</keyword>
<feature type="transmembrane region" description="Helical" evidence="7">
    <location>
        <begin position="172"/>
        <end position="189"/>
    </location>
</feature>
<accession>A0A1H6EAJ2</accession>
<keyword evidence="2 6" id="KW-0813">Transport</keyword>
<evidence type="ECO:0000256" key="6">
    <source>
        <dbReference type="RuleBase" id="RU000477"/>
    </source>
</evidence>
<evidence type="ECO:0000256" key="1">
    <source>
        <dbReference type="ARBA" id="ARBA00004141"/>
    </source>
</evidence>
<organism evidence="8 9">
    <name type="scientific">Actinacidiphila yanglinensis</name>
    <dbReference type="NCBI Taxonomy" id="310779"/>
    <lineage>
        <taxon>Bacteria</taxon>
        <taxon>Bacillati</taxon>
        <taxon>Actinomycetota</taxon>
        <taxon>Actinomycetes</taxon>
        <taxon>Kitasatosporales</taxon>
        <taxon>Streptomycetaceae</taxon>
        <taxon>Actinacidiphila</taxon>
    </lineage>
</organism>
<feature type="transmembrane region" description="Helical" evidence="7">
    <location>
        <begin position="140"/>
        <end position="165"/>
    </location>
</feature>
<proteinExistence type="inferred from homology"/>
<evidence type="ECO:0000256" key="7">
    <source>
        <dbReference type="SAM" id="Phobius"/>
    </source>
</evidence>
<protein>
    <submittedName>
        <fullName evidence="8">Glycerol uptake facilitator protein/aquaporin Z</fullName>
    </submittedName>
</protein>
<comment type="similarity">
    <text evidence="6">Belongs to the MIP/aquaporin (TC 1.A.8) family.</text>
</comment>
<dbReference type="EMBL" id="FNVU01000029">
    <property type="protein sequence ID" value="SEG94139.1"/>
    <property type="molecule type" value="Genomic_DNA"/>
</dbReference>
<dbReference type="Pfam" id="PF00230">
    <property type="entry name" value="MIP"/>
    <property type="match status" value="1"/>
</dbReference>
<evidence type="ECO:0000256" key="2">
    <source>
        <dbReference type="ARBA" id="ARBA00022448"/>
    </source>
</evidence>
<dbReference type="GO" id="GO:0016020">
    <property type="term" value="C:membrane"/>
    <property type="evidence" value="ECO:0007669"/>
    <property type="project" value="UniProtKB-SubCell"/>
</dbReference>
<evidence type="ECO:0000313" key="8">
    <source>
        <dbReference type="EMBL" id="SEG94139.1"/>
    </source>
</evidence>
<dbReference type="PRINTS" id="PR00783">
    <property type="entry name" value="MINTRINSICP"/>
</dbReference>
<dbReference type="AlphaFoldDB" id="A0A1H6EAJ2"/>